<evidence type="ECO:0000256" key="8">
    <source>
        <dbReference type="ARBA" id="ARBA00022801"/>
    </source>
</evidence>
<dbReference type="PANTHER" id="PTHR43808:SF31">
    <property type="entry name" value="N-ACETYL-L-CITRULLINE DEACETYLASE"/>
    <property type="match status" value="1"/>
</dbReference>
<dbReference type="HAMAP" id="MF_01690">
    <property type="entry name" value="DapE"/>
    <property type="match status" value="1"/>
</dbReference>
<comment type="similarity">
    <text evidence="2 15">Belongs to the peptidase M20A family. DapE subfamily.</text>
</comment>
<feature type="binding site" evidence="15">
    <location>
        <position position="99"/>
    </location>
    <ligand>
        <name>Zn(2+)</name>
        <dbReference type="ChEBI" id="CHEBI:29105"/>
        <label>1</label>
    </ligand>
</feature>
<comment type="pathway">
    <text evidence="1 15">Amino-acid biosynthesis; L-lysine biosynthesis via DAP pathway; LL-2,6-diaminopimelate from (S)-tetrahydrodipicolinate (succinylase route): step 3/3.</text>
</comment>
<evidence type="ECO:0000256" key="3">
    <source>
        <dbReference type="ARBA" id="ARBA00011738"/>
    </source>
</evidence>
<accession>A0A0K8MC60</accession>
<evidence type="ECO:0000256" key="13">
    <source>
        <dbReference type="ARBA" id="ARBA00031891"/>
    </source>
</evidence>
<dbReference type="InterPro" id="IPR002933">
    <property type="entry name" value="Peptidase_M20"/>
</dbReference>
<feature type="binding site" evidence="15">
    <location>
        <position position="130"/>
    </location>
    <ligand>
        <name>Zn(2+)</name>
        <dbReference type="ChEBI" id="CHEBI:29105"/>
        <label>2</label>
    </ligand>
</feature>
<dbReference type="GO" id="GO:0008777">
    <property type="term" value="F:acetylornithine deacetylase activity"/>
    <property type="evidence" value="ECO:0007669"/>
    <property type="project" value="TreeGrafter"/>
</dbReference>
<comment type="function">
    <text evidence="15">Catalyzes the hydrolysis of N-succinyl-L,L-diaminopimelic acid (SDAP), forming succinate and LL-2,6-diaminopimelate (DAP), an intermediate involved in the bacterial biosynthesis of lysine and meso-diaminopimelic acid, an essential component of bacterial cell walls.</text>
</comment>
<evidence type="ECO:0000256" key="7">
    <source>
        <dbReference type="ARBA" id="ARBA00022723"/>
    </source>
</evidence>
<dbReference type="AlphaFoldDB" id="A0A0K8MC60"/>
<keyword evidence="8 15" id="KW-0378">Hydrolase</keyword>
<evidence type="ECO:0000256" key="9">
    <source>
        <dbReference type="ARBA" id="ARBA00022833"/>
    </source>
</evidence>
<dbReference type="SUPFAM" id="SSF53187">
    <property type="entry name" value="Zn-dependent exopeptidases"/>
    <property type="match status" value="1"/>
</dbReference>
<keyword evidence="12 15" id="KW-0170">Cobalt</keyword>
<evidence type="ECO:0000256" key="2">
    <source>
        <dbReference type="ARBA" id="ARBA00006746"/>
    </source>
</evidence>
<keyword evidence="6 15" id="KW-0028">Amino-acid biosynthesis</keyword>
<evidence type="ECO:0000256" key="14">
    <source>
        <dbReference type="ARBA" id="ARBA00051301"/>
    </source>
</evidence>
<dbReference type="GO" id="GO:0019877">
    <property type="term" value="P:diaminopimelate biosynthetic process"/>
    <property type="evidence" value="ECO:0007669"/>
    <property type="project" value="UniProtKB-UniRule"/>
</dbReference>
<dbReference type="GO" id="GO:0009014">
    <property type="term" value="F:succinyl-diaminopimelate desuccinylase activity"/>
    <property type="evidence" value="ECO:0007669"/>
    <property type="project" value="UniProtKB-UniRule"/>
</dbReference>
<dbReference type="Gene3D" id="3.40.630.10">
    <property type="entry name" value="Zn peptidases"/>
    <property type="match status" value="2"/>
</dbReference>
<evidence type="ECO:0000313" key="17">
    <source>
        <dbReference type="EMBL" id="GAO97449.1"/>
    </source>
</evidence>
<feature type="binding site" evidence="15">
    <location>
        <position position="343"/>
    </location>
    <ligand>
        <name>Zn(2+)</name>
        <dbReference type="ChEBI" id="CHEBI:29105"/>
        <label>2</label>
    </ligand>
</feature>
<feature type="active site" evidence="15">
    <location>
        <position position="68"/>
    </location>
</feature>
<feature type="binding site" evidence="15">
    <location>
        <position position="158"/>
    </location>
    <ligand>
        <name>Zn(2+)</name>
        <dbReference type="ChEBI" id="CHEBI:29105"/>
        <label>1</label>
    </ligand>
</feature>
<dbReference type="GO" id="GO:0009089">
    <property type="term" value="P:lysine biosynthetic process via diaminopimelate"/>
    <property type="evidence" value="ECO:0007669"/>
    <property type="project" value="UniProtKB-UniRule"/>
</dbReference>
<keyword evidence="11 15" id="KW-0457">Lysine biosynthesis</keyword>
<dbReference type="UniPathway" id="UPA00034">
    <property type="reaction ID" value="UER00021"/>
</dbReference>
<evidence type="ECO:0000256" key="10">
    <source>
        <dbReference type="ARBA" id="ARBA00022915"/>
    </source>
</evidence>
<dbReference type="CDD" id="cd03891">
    <property type="entry name" value="M20_DapE_proteobac"/>
    <property type="match status" value="1"/>
</dbReference>
<dbReference type="SUPFAM" id="SSF55031">
    <property type="entry name" value="Bacterial exopeptidase dimerisation domain"/>
    <property type="match status" value="1"/>
</dbReference>
<evidence type="ECO:0000256" key="11">
    <source>
        <dbReference type="ARBA" id="ARBA00023154"/>
    </source>
</evidence>
<comment type="subunit">
    <text evidence="3 15">Homodimer.</text>
</comment>
<keyword evidence="9 15" id="KW-0862">Zinc</keyword>
<gene>
    <name evidence="15 17" type="primary">dapE</name>
    <name evidence="17" type="ORF">Cva_00081</name>
</gene>
<dbReference type="GO" id="GO:0006526">
    <property type="term" value="P:L-arginine biosynthetic process"/>
    <property type="evidence" value="ECO:0007669"/>
    <property type="project" value="TreeGrafter"/>
</dbReference>
<organism evidence="17 18">
    <name type="scientific">Caedimonas varicaedens</name>
    <dbReference type="NCBI Taxonomy" id="1629334"/>
    <lineage>
        <taxon>Bacteria</taxon>
        <taxon>Pseudomonadati</taxon>
        <taxon>Pseudomonadota</taxon>
        <taxon>Alphaproteobacteria</taxon>
        <taxon>Holosporales</taxon>
        <taxon>Caedimonadaceae</taxon>
        <taxon>Caedimonas</taxon>
    </lineage>
</organism>
<sequence length="368" mass="40472">MLDVVRLAQELIRCPSITPHDAGALDIIQNTLEQMGFTCHRLLFENVHNLYARRGDSSPNFCFLGHTDVVPIGDSASWHHSPFEAVIKDDILYGRGAVDMKGAIAAFLGAVSRLTSLTGSISLLITGDEEGPALYGTRSVLEWLQARKEKIDFCLVGEPTSVHEIGDTLKIGRRGSLSGILTVWGVQGHVAYPENFDNPVPRLMNTLNKLYQTTFDRGSEYFPATHFEVVSIDVGNTAFNVVPAKAEARFNVRFNDQHSSASLMDFISVLCQDVAGHHKLDFLVTGEAFLTSSLDFAKKIQKILKGLSAHLPQLSTTGGTSDARFIHTLCPIVELGLKNITAHQVDEHVSIEDLQKLTKLYQAILEAF</sequence>
<evidence type="ECO:0000256" key="4">
    <source>
        <dbReference type="ARBA" id="ARBA00011921"/>
    </source>
</evidence>
<comment type="caution">
    <text evidence="17">The sequence shown here is derived from an EMBL/GenBank/DDBJ whole genome shotgun (WGS) entry which is preliminary data.</text>
</comment>
<dbReference type="NCBIfam" id="NF009557">
    <property type="entry name" value="PRK13009.1"/>
    <property type="match status" value="1"/>
</dbReference>
<feature type="active site" description="Proton acceptor" evidence="15">
    <location>
        <position position="129"/>
    </location>
</feature>
<dbReference type="InterPro" id="IPR005941">
    <property type="entry name" value="DapE_proteobac"/>
</dbReference>
<dbReference type="InterPro" id="IPR050072">
    <property type="entry name" value="Peptidase_M20A"/>
</dbReference>
<dbReference type="Pfam" id="PF01546">
    <property type="entry name" value="Peptidase_M20"/>
    <property type="match status" value="1"/>
</dbReference>
<dbReference type="GO" id="GO:0050897">
    <property type="term" value="F:cobalt ion binding"/>
    <property type="evidence" value="ECO:0007669"/>
    <property type="project" value="UniProtKB-UniRule"/>
</dbReference>
<evidence type="ECO:0000256" key="15">
    <source>
        <dbReference type="HAMAP-Rule" id="MF_01690"/>
    </source>
</evidence>
<dbReference type="PROSITE" id="PS00759">
    <property type="entry name" value="ARGE_DAPE_CPG2_2"/>
    <property type="match status" value="1"/>
</dbReference>
<protein>
    <recommendedName>
        <fullName evidence="5 15">Succinyl-diaminopimelate desuccinylase</fullName>
        <shortName evidence="15">SDAP desuccinylase</shortName>
        <ecNumber evidence="4 15">3.5.1.18</ecNumber>
    </recommendedName>
    <alternativeName>
        <fullName evidence="13 15">N-succinyl-LL-2,6-diaminoheptanedioate amidohydrolase</fullName>
    </alternativeName>
</protein>
<dbReference type="NCBIfam" id="TIGR01246">
    <property type="entry name" value="dapE_proteo"/>
    <property type="match status" value="1"/>
</dbReference>
<dbReference type="STRING" id="1629334.Cva_00081"/>
<comment type="cofactor">
    <cofactor evidence="15">
        <name>Zn(2+)</name>
        <dbReference type="ChEBI" id="CHEBI:29105"/>
    </cofactor>
    <cofactor evidence="15">
        <name>Co(2+)</name>
        <dbReference type="ChEBI" id="CHEBI:48828"/>
    </cofactor>
    <text evidence="15">Binds 2 Zn(2+) or Co(2+) ions per subunit.</text>
</comment>
<keyword evidence="18" id="KW-1185">Reference proteome</keyword>
<dbReference type="Pfam" id="PF07687">
    <property type="entry name" value="M20_dimer"/>
    <property type="match status" value="1"/>
</dbReference>
<dbReference type="InterPro" id="IPR011650">
    <property type="entry name" value="Peptidase_M20_dimer"/>
</dbReference>
<evidence type="ECO:0000256" key="6">
    <source>
        <dbReference type="ARBA" id="ARBA00022605"/>
    </source>
</evidence>
<dbReference type="PANTHER" id="PTHR43808">
    <property type="entry name" value="ACETYLORNITHINE DEACETYLASE"/>
    <property type="match status" value="1"/>
</dbReference>
<evidence type="ECO:0000313" key="18">
    <source>
        <dbReference type="Proteomes" id="UP000036771"/>
    </source>
</evidence>
<dbReference type="InterPro" id="IPR036264">
    <property type="entry name" value="Bact_exopeptidase_dim_dom"/>
</dbReference>
<dbReference type="Proteomes" id="UP000036771">
    <property type="component" value="Unassembled WGS sequence"/>
</dbReference>
<dbReference type="EMBL" id="BBVC01000004">
    <property type="protein sequence ID" value="GAO97449.1"/>
    <property type="molecule type" value="Genomic_DNA"/>
</dbReference>
<comment type="catalytic activity">
    <reaction evidence="14 15">
        <text>N-succinyl-(2S,6S)-2,6-diaminopimelate + H2O = (2S,6S)-2,6-diaminopimelate + succinate</text>
        <dbReference type="Rhea" id="RHEA:22608"/>
        <dbReference type="ChEBI" id="CHEBI:15377"/>
        <dbReference type="ChEBI" id="CHEBI:30031"/>
        <dbReference type="ChEBI" id="CHEBI:57609"/>
        <dbReference type="ChEBI" id="CHEBI:58087"/>
        <dbReference type="EC" id="3.5.1.18"/>
    </reaction>
</comment>
<feature type="binding site" evidence="15">
    <location>
        <position position="66"/>
    </location>
    <ligand>
        <name>Zn(2+)</name>
        <dbReference type="ChEBI" id="CHEBI:29105"/>
        <label>1</label>
    </ligand>
</feature>
<dbReference type="OrthoDB" id="9809784at2"/>
<name>A0A0K8MC60_9PROT</name>
<reference evidence="17 18" key="1">
    <citation type="submission" date="2015-03" db="EMBL/GenBank/DDBJ databases">
        <title>Caedibacter varicaedens, whole genome shotgun sequence.</title>
        <authorList>
            <person name="Suzuki H."/>
            <person name="Dapper A.L."/>
            <person name="Gibson A.K."/>
            <person name="Jackson C."/>
            <person name="Lee H."/>
            <person name="Pejaver V.R."/>
            <person name="Doak T."/>
            <person name="Lynch M."/>
        </authorList>
    </citation>
    <scope>NUCLEOTIDE SEQUENCE [LARGE SCALE GENOMIC DNA]</scope>
</reference>
<evidence type="ECO:0000259" key="16">
    <source>
        <dbReference type="Pfam" id="PF07687"/>
    </source>
</evidence>
<feature type="binding site" evidence="15">
    <location>
        <position position="99"/>
    </location>
    <ligand>
        <name>Zn(2+)</name>
        <dbReference type="ChEBI" id="CHEBI:29105"/>
        <label>2</label>
    </ligand>
</feature>
<keyword evidence="7 15" id="KW-0479">Metal-binding</keyword>
<feature type="domain" description="Peptidase M20 dimerisation" evidence="16">
    <location>
        <begin position="171"/>
        <end position="275"/>
    </location>
</feature>
<dbReference type="EC" id="3.5.1.18" evidence="4 15"/>
<evidence type="ECO:0000256" key="12">
    <source>
        <dbReference type="ARBA" id="ARBA00023285"/>
    </source>
</evidence>
<dbReference type="InterPro" id="IPR001261">
    <property type="entry name" value="ArgE/DapE_CS"/>
</dbReference>
<dbReference type="GO" id="GO:0008270">
    <property type="term" value="F:zinc ion binding"/>
    <property type="evidence" value="ECO:0007669"/>
    <property type="project" value="UniProtKB-UniRule"/>
</dbReference>
<evidence type="ECO:0000256" key="1">
    <source>
        <dbReference type="ARBA" id="ARBA00005130"/>
    </source>
</evidence>
<evidence type="ECO:0000256" key="5">
    <source>
        <dbReference type="ARBA" id="ARBA00022391"/>
    </source>
</evidence>
<proteinExistence type="inferred from homology"/>
<keyword evidence="10 15" id="KW-0220">Diaminopimelate biosynthesis</keyword>